<proteinExistence type="predicted"/>
<dbReference type="SUPFAM" id="SSF102114">
    <property type="entry name" value="Radical SAM enzymes"/>
    <property type="match status" value="1"/>
</dbReference>
<dbReference type="GO" id="GO:0003824">
    <property type="term" value="F:catalytic activity"/>
    <property type="evidence" value="ECO:0007669"/>
    <property type="project" value="InterPro"/>
</dbReference>
<dbReference type="EMBL" id="LAZR01046956">
    <property type="protein sequence ID" value="KKK95334.1"/>
    <property type="molecule type" value="Genomic_DNA"/>
</dbReference>
<accession>A0A0F9BY78</accession>
<dbReference type="InterPro" id="IPR013785">
    <property type="entry name" value="Aldolase_TIM"/>
</dbReference>
<dbReference type="PANTHER" id="PTHR43787:SF3">
    <property type="entry name" value="ARYLSULFATASE REGULATORY PROTEIN"/>
    <property type="match status" value="1"/>
</dbReference>
<comment type="caution">
    <text evidence="8">The sequence shown here is derived from an EMBL/GenBank/DDBJ whole genome shotgun (WGS) entry which is preliminary data.</text>
</comment>
<protein>
    <recommendedName>
        <fullName evidence="7">Radical SAM core domain-containing protein</fullName>
    </recommendedName>
</protein>
<evidence type="ECO:0000256" key="3">
    <source>
        <dbReference type="ARBA" id="ARBA00022691"/>
    </source>
</evidence>
<evidence type="ECO:0000256" key="6">
    <source>
        <dbReference type="ARBA" id="ARBA00023014"/>
    </source>
</evidence>
<dbReference type="GO" id="GO:0046872">
    <property type="term" value="F:metal ion binding"/>
    <property type="evidence" value="ECO:0007669"/>
    <property type="project" value="UniProtKB-KW"/>
</dbReference>
<dbReference type="Gene3D" id="3.20.20.70">
    <property type="entry name" value="Aldolase class I"/>
    <property type="match status" value="1"/>
</dbReference>
<evidence type="ECO:0000256" key="5">
    <source>
        <dbReference type="ARBA" id="ARBA00023004"/>
    </source>
</evidence>
<evidence type="ECO:0000259" key="7">
    <source>
        <dbReference type="Pfam" id="PF04055"/>
    </source>
</evidence>
<name>A0A0F9BY78_9ZZZZ</name>
<comment type="cofactor">
    <cofactor evidence="1">
        <name>[4Fe-4S] cluster</name>
        <dbReference type="ChEBI" id="CHEBI:49883"/>
    </cofactor>
</comment>
<evidence type="ECO:0000313" key="8">
    <source>
        <dbReference type="EMBL" id="KKK95334.1"/>
    </source>
</evidence>
<dbReference type="GO" id="GO:0051539">
    <property type="term" value="F:4 iron, 4 sulfur cluster binding"/>
    <property type="evidence" value="ECO:0007669"/>
    <property type="project" value="UniProtKB-KW"/>
</dbReference>
<dbReference type="PANTHER" id="PTHR43787">
    <property type="entry name" value="FEMO COFACTOR BIOSYNTHESIS PROTEIN NIFB-RELATED"/>
    <property type="match status" value="1"/>
</dbReference>
<keyword evidence="6" id="KW-0411">Iron-sulfur</keyword>
<dbReference type="SFLD" id="SFLDS00029">
    <property type="entry name" value="Radical_SAM"/>
    <property type="match status" value="1"/>
</dbReference>
<evidence type="ECO:0000256" key="1">
    <source>
        <dbReference type="ARBA" id="ARBA00001966"/>
    </source>
</evidence>
<dbReference type="InterPro" id="IPR058240">
    <property type="entry name" value="rSAM_sf"/>
</dbReference>
<dbReference type="Pfam" id="PF04055">
    <property type="entry name" value="Radical_SAM"/>
    <property type="match status" value="1"/>
</dbReference>
<gene>
    <name evidence="8" type="ORF">LCGC14_2673840</name>
</gene>
<keyword evidence="5" id="KW-0408">Iron</keyword>
<feature type="domain" description="Radical SAM core" evidence="7">
    <location>
        <begin position="13"/>
        <end position="168"/>
    </location>
</feature>
<keyword evidence="4" id="KW-0479">Metal-binding</keyword>
<evidence type="ECO:0000256" key="4">
    <source>
        <dbReference type="ARBA" id="ARBA00022723"/>
    </source>
</evidence>
<sequence length="188" mass="21875">MRIRSGKITIENTNVCPASCSICPRDKYTAKLGMMSFNLFAKIINNLSQQTNVDTVDMGGFGEPFTDKLLFDRCRLIREKLPHVQIFTSSNCYLMTPDKHDDVCKYIDAIKLSVYGLSKEVYEKCHRGTLTKEKSYENILSLLKRKDRPQMIGGFTLSDDNRHEMKEWIEFWEPKLDEVYVWEAHNFG</sequence>
<dbReference type="AlphaFoldDB" id="A0A0F9BY78"/>
<keyword evidence="2" id="KW-0004">4Fe-4S</keyword>
<feature type="non-terminal residue" evidence="8">
    <location>
        <position position="188"/>
    </location>
</feature>
<keyword evidence="3" id="KW-0949">S-adenosyl-L-methionine</keyword>
<evidence type="ECO:0000256" key="2">
    <source>
        <dbReference type="ARBA" id="ARBA00022485"/>
    </source>
</evidence>
<dbReference type="InterPro" id="IPR007197">
    <property type="entry name" value="rSAM"/>
</dbReference>
<organism evidence="8">
    <name type="scientific">marine sediment metagenome</name>
    <dbReference type="NCBI Taxonomy" id="412755"/>
    <lineage>
        <taxon>unclassified sequences</taxon>
        <taxon>metagenomes</taxon>
        <taxon>ecological metagenomes</taxon>
    </lineage>
</organism>
<reference evidence="8" key="1">
    <citation type="journal article" date="2015" name="Nature">
        <title>Complex archaea that bridge the gap between prokaryotes and eukaryotes.</title>
        <authorList>
            <person name="Spang A."/>
            <person name="Saw J.H."/>
            <person name="Jorgensen S.L."/>
            <person name="Zaremba-Niedzwiedzka K."/>
            <person name="Martijn J."/>
            <person name="Lind A.E."/>
            <person name="van Eijk R."/>
            <person name="Schleper C."/>
            <person name="Guy L."/>
            <person name="Ettema T.J."/>
        </authorList>
    </citation>
    <scope>NUCLEOTIDE SEQUENCE</scope>
</reference>